<comment type="similarity">
    <text evidence="5">Belongs to the archaeal Rpo3/eukaryotic RPB3 RNA polymerase subunit family.</text>
</comment>
<dbReference type="HAMAP" id="MF_00320">
    <property type="entry name" value="RNApol_arch_Rpo3"/>
    <property type="match status" value="1"/>
</dbReference>
<dbReference type="SUPFAM" id="SSF56553">
    <property type="entry name" value="Insert subdomain of RNA polymerase alpha subunit"/>
    <property type="match status" value="1"/>
</dbReference>
<evidence type="ECO:0000256" key="4">
    <source>
        <dbReference type="ARBA" id="ARBA00023242"/>
    </source>
</evidence>
<dbReference type="AlphaFoldDB" id="A0A4V1IYQ0"/>
<dbReference type="InterPro" id="IPR036603">
    <property type="entry name" value="RBP11-like"/>
</dbReference>
<keyword evidence="3" id="KW-0804">Transcription</keyword>
<dbReference type="PANTHER" id="PTHR11800:SF2">
    <property type="entry name" value="DNA-DIRECTED RNA POLYMERASE II SUBUNIT RPB3"/>
    <property type="match status" value="1"/>
</dbReference>
<protein>
    <recommendedName>
        <fullName evidence="6">DNA-directed RNA polymerase II subunit RPB3</fullName>
    </recommendedName>
</protein>
<dbReference type="GO" id="GO:0005665">
    <property type="term" value="C:RNA polymerase II, core complex"/>
    <property type="evidence" value="ECO:0007669"/>
    <property type="project" value="TreeGrafter"/>
</dbReference>
<evidence type="ECO:0000256" key="7">
    <source>
        <dbReference type="SAM" id="MobiDB-lite"/>
    </source>
</evidence>
<dbReference type="EMBL" id="KZ987740">
    <property type="protein sequence ID" value="RKP15329.1"/>
    <property type="molecule type" value="Genomic_DNA"/>
</dbReference>
<dbReference type="OrthoDB" id="270173at2759"/>
<organism evidence="9 10">
    <name type="scientific">Piptocephalis cylindrospora</name>
    <dbReference type="NCBI Taxonomy" id="1907219"/>
    <lineage>
        <taxon>Eukaryota</taxon>
        <taxon>Fungi</taxon>
        <taxon>Fungi incertae sedis</taxon>
        <taxon>Zoopagomycota</taxon>
        <taxon>Zoopagomycotina</taxon>
        <taxon>Zoopagomycetes</taxon>
        <taxon>Zoopagales</taxon>
        <taxon>Piptocephalidaceae</taxon>
        <taxon>Piptocephalis</taxon>
    </lineage>
</organism>
<dbReference type="InterPro" id="IPR022842">
    <property type="entry name" value="RNAP_Rpo3/Rpb3/RPAC1"/>
</dbReference>
<evidence type="ECO:0000256" key="5">
    <source>
        <dbReference type="ARBA" id="ARBA00025804"/>
    </source>
</evidence>
<keyword evidence="2 9" id="KW-0240">DNA-directed RNA polymerase</keyword>
<dbReference type="GO" id="GO:0003899">
    <property type="term" value="F:DNA-directed RNA polymerase activity"/>
    <property type="evidence" value="ECO:0007669"/>
    <property type="project" value="InterPro"/>
</dbReference>
<dbReference type="FunFam" id="2.170.120.12:FF:000002">
    <property type="entry name" value="DNA-directed RNA polymerase II subunit RPB3"/>
    <property type="match status" value="1"/>
</dbReference>
<evidence type="ECO:0000313" key="10">
    <source>
        <dbReference type="Proteomes" id="UP000267251"/>
    </source>
</evidence>
<evidence type="ECO:0000259" key="8">
    <source>
        <dbReference type="SMART" id="SM00662"/>
    </source>
</evidence>
<evidence type="ECO:0000256" key="1">
    <source>
        <dbReference type="ARBA" id="ARBA00004123"/>
    </source>
</evidence>
<dbReference type="PANTHER" id="PTHR11800">
    <property type="entry name" value="DNA-DIRECTED RNA POLYMERASE"/>
    <property type="match status" value="1"/>
</dbReference>
<dbReference type="Proteomes" id="UP000267251">
    <property type="component" value="Unassembled WGS sequence"/>
</dbReference>
<reference evidence="10" key="1">
    <citation type="journal article" date="2018" name="Nat. Microbiol.">
        <title>Leveraging single-cell genomics to expand the fungal tree of life.</title>
        <authorList>
            <person name="Ahrendt S.R."/>
            <person name="Quandt C.A."/>
            <person name="Ciobanu D."/>
            <person name="Clum A."/>
            <person name="Salamov A."/>
            <person name="Andreopoulos B."/>
            <person name="Cheng J.F."/>
            <person name="Woyke T."/>
            <person name="Pelin A."/>
            <person name="Henrissat B."/>
            <person name="Reynolds N.K."/>
            <person name="Benny G.L."/>
            <person name="Smith M.E."/>
            <person name="James T.Y."/>
            <person name="Grigoriev I.V."/>
        </authorList>
    </citation>
    <scope>NUCLEOTIDE SEQUENCE [LARGE SCALE GENOMIC DNA]</scope>
</reference>
<accession>A0A4V1IYQ0</accession>
<dbReference type="InterPro" id="IPR011262">
    <property type="entry name" value="DNA-dir_RNA_pol_insert"/>
</dbReference>
<dbReference type="InterPro" id="IPR036643">
    <property type="entry name" value="RNApol_insert_sf"/>
</dbReference>
<dbReference type="GO" id="GO:0003677">
    <property type="term" value="F:DNA binding"/>
    <property type="evidence" value="ECO:0007669"/>
    <property type="project" value="InterPro"/>
</dbReference>
<evidence type="ECO:0000256" key="2">
    <source>
        <dbReference type="ARBA" id="ARBA00022478"/>
    </source>
</evidence>
<feature type="compositionally biased region" description="Polar residues" evidence="7">
    <location>
        <begin position="202"/>
        <end position="217"/>
    </location>
</feature>
<dbReference type="GO" id="GO:0046983">
    <property type="term" value="F:protein dimerization activity"/>
    <property type="evidence" value="ECO:0007669"/>
    <property type="project" value="InterPro"/>
</dbReference>
<evidence type="ECO:0000256" key="3">
    <source>
        <dbReference type="ARBA" id="ARBA00023163"/>
    </source>
</evidence>
<evidence type="ECO:0000256" key="6">
    <source>
        <dbReference type="ARBA" id="ARBA00072506"/>
    </source>
</evidence>
<dbReference type="Gene3D" id="2.170.120.12">
    <property type="entry name" value="DNA-directed RNA polymerase, insert domain"/>
    <property type="match status" value="1"/>
</dbReference>
<keyword evidence="10" id="KW-1185">Reference proteome</keyword>
<dbReference type="GO" id="GO:0006366">
    <property type="term" value="P:transcription by RNA polymerase II"/>
    <property type="evidence" value="ECO:0007669"/>
    <property type="project" value="TreeGrafter"/>
</dbReference>
<dbReference type="InterPro" id="IPR050518">
    <property type="entry name" value="Rpo3/RPB3_RNA_Pol_subunit"/>
</dbReference>
<feature type="region of interest" description="Disordered" evidence="7">
    <location>
        <begin position="196"/>
        <end position="233"/>
    </location>
</feature>
<dbReference type="NCBIfam" id="NF001988">
    <property type="entry name" value="PRK00783.1"/>
    <property type="match status" value="1"/>
</dbReference>
<name>A0A4V1IYQ0_9FUNG</name>
<dbReference type="SUPFAM" id="SSF55257">
    <property type="entry name" value="RBP11-like subunits of RNA polymerase"/>
    <property type="match status" value="1"/>
</dbReference>
<feature type="domain" description="DNA-directed RNA polymerase RpoA/D/Rpb3-type" evidence="8">
    <location>
        <begin position="21"/>
        <end position="271"/>
    </location>
</feature>
<dbReference type="PROSITE" id="PS00446">
    <property type="entry name" value="RNA_POL_D_30KD"/>
    <property type="match status" value="1"/>
</dbReference>
<comment type="subcellular location">
    <subcellularLocation>
        <location evidence="1">Nucleus</location>
    </subcellularLocation>
</comment>
<dbReference type="InterPro" id="IPR001514">
    <property type="entry name" value="DNA-dir_RNA_pol_30-40kDasu_CS"/>
</dbReference>
<keyword evidence="4" id="KW-0539">Nucleus</keyword>
<sequence length="283" mass="30767">MPPTPLTGPPTIQIRKLTAETVDFVLGNTDLGVANALRRSMISEVPTLAIDKVEFEENTTVLADEFLAHRLGLIPIVCAGVAGMNYNQDCTCDEYCDQCAVVFDLDVRCDTAGDTVNVTSRQLIPRTNLAQSVQSADFDDGILLVKLRKGQHIKLKAIAMKGTGKEHAKWSPVAAVGFEYDPNNRLKHLEYWMEETEDEWPKSQNANEEQEGGQSAEMTDGPNGMAGQGPLDNEPHTFYFDVESVGNVPPEEIFLSAMRVLSDKCITAGSALDGQGAGMGAFL</sequence>
<dbReference type="Pfam" id="PF01193">
    <property type="entry name" value="RNA_pol_L"/>
    <property type="match status" value="1"/>
</dbReference>
<dbReference type="InterPro" id="IPR011263">
    <property type="entry name" value="DNA-dir_RNA_pol_RpoA/D/Rpb3"/>
</dbReference>
<gene>
    <name evidence="9" type="ORF">BJ684DRAFT_7189</name>
</gene>
<dbReference type="Gene3D" id="3.30.1360.10">
    <property type="entry name" value="RNA polymerase, RBP11-like subunit"/>
    <property type="match status" value="1"/>
</dbReference>
<proteinExistence type="inferred from homology"/>
<dbReference type="Pfam" id="PF01000">
    <property type="entry name" value="RNA_pol_A_bac"/>
    <property type="match status" value="1"/>
</dbReference>
<dbReference type="SMART" id="SM00662">
    <property type="entry name" value="RPOLD"/>
    <property type="match status" value="1"/>
</dbReference>
<dbReference type="CDD" id="cd07031">
    <property type="entry name" value="RNAP_II_RPB3"/>
    <property type="match status" value="1"/>
</dbReference>
<evidence type="ECO:0000313" key="9">
    <source>
        <dbReference type="EMBL" id="RKP15329.1"/>
    </source>
</evidence>